<proteinExistence type="predicted"/>
<dbReference type="OrthoDB" id="5856812at2759"/>
<dbReference type="AlphaFoldDB" id="A0A016VQ13"/>
<keyword evidence="3" id="KW-1185">Reference proteome</keyword>
<protein>
    <submittedName>
        <fullName evidence="2">Uncharacterized protein</fullName>
    </submittedName>
</protein>
<evidence type="ECO:0000313" key="2">
    <source>
        <dbReference type="EMBL" id="EYC29659.1"/>
    </source>
</evidence>
<comment type="caution">
    <text evidence="2">The sequence shown here is derived from an EMBL/GenBank/DDBJ whole genome shotgun (WGS) entry which is preliminary data.</text>
</comment>
<name>A0A016VQ13_9BILA</name>
<sequence length="92" mass="10324">MTESGNGVLQISSLLNVPHLKFSKALKHFQETGTNGDRPERGRPRTANTRKKFTVELKGSRELKLTRIMARAIGISRESVRMIIRKAGLKAH</sequence>
<evidence type="ECO:0000256" key="1">
    <source>
        <dbReference type="SAM" id="MobiDB-lite"/>
    </source>
</evidence>
<feature type="region of interest" description="Disordered" evidence="1">
    <location>
        <begin position="26"/>
        <end position="51"/>
    </location>
</feature>
<dbReference type="Proteomes" id="UP000024635">
    <property type="component" value="Unassembled WGS sequence"/>
</dbReference>
<accession>A0A016VQ13</accession>
<dbReference type="EMBL" id="JARK01001342">
    <property type="protein sequence ID" value="EYC29659.1"/>
    <property type="molecule type" value="Genomic_DNA"/>
</dbReference>
<gene>
    <name evidence="2" type="primary">Acey_s0006.g3105</name>
    <name evidence="2" type="ORF">Y032_0006g3105</name>
</gene>
<reference evidence="3" key="1">
    <citation type="journal article" date="2015" name="Nat. Genet.">
        <title>The genome and transcriptome of the zoonotic hookworm Ancylostoma ceylanicum identify infection-specific gene families.</title>
        <authorList>
            <person name="Schwarz E.M."/>
            <person name="Hu Y."/>
            <person name="Antoshechkin I."/>
            <person name="Miller M.M."/>
            <person name="Sternberg P.W."/>
            <person name="Aroian R.V."/>
        </authorList>
    </citation>
    <scope>NUCLEOTIDE SEQUENCE</scope>
    <source>
        <strain evidence="3">HY135</strain>
    </source>
</reference>
<evidence type="ECO:0000313" key="3">
    <source>
        <dbReference type="Proteomes" id="UP000024635"/>
    </source>
</evidence>
<organism evidence="2 3">
    <name type="scientific">Ancylostoma ceylanicum</name>
    <dbReference type="NCBI Taxonomy" id="53326"/>
    <lineage>
        <taxon>Eukaryota</taxon>
        <taxon>Metazoa</taxon>
        <taxon>Ecdysozoa</taxon>
        <taxon>Nematoda</taxon>
        <taxon>Chromadorea</taxon>
        <taxon>Rhabditida</taxon>
        <taxon>Rhabditina</taxon>
        <taxon>Rhabditomorpha</taxon>
        <taxon>Strongyloidea</taxon>
        <taxon>Ancylostomatidae</taxon>
        <taxon>Ancylostomatinae</taxon>
        <taxon>Ancylostoma</taxon>
    </lineage>
</organism>